<evidence type="ECO:0000259" key="1">
    <source>
        <dbReference type="Pfam" id="PF00557"/>
    </source>
</evidence>
<evidence type="ECO:0000313" key="3">
    <source>
        <dbReference type="Proteomes" id="UP001500449"/>
    </source>
</evidence>
<dbReference type="PANTHER" id="PTHR46112:SF3">
    <property type="entry name" value="AMINOPEPTIDASE YPDF"/>
    <property type="match status" value="1"/>
</dbReference>
<sequence>MTTLELPTEIGRDVLEARLARVRGWMADAGVDVLAVYGGPANLGSRTTTAGYVRYLTGWMTSGIPAMVVVPLDGRPRVLTMGPHDTRAFETRAGWFGDVVRAGQVARYPEELRAAITGAGTVATVGWGEMAGPLYAAALEAVEGRPVLDGEPALDELRLRRDPAEIAMHRIGAQISDAMVAAAMEQSVATGMTGARLMAEVEHAGRERGAGTPTTWLAIGERPVTTYMEMMETAPAIGPQDRVQLGTSLTYQGYFAQSLRIGVRGTPSARLREYADILIDIQDAALSVMRPGAKLHEVSDAIENAIDAHCPFTRDTDPFRFQSCHGLGLNYVEPGMARDLNARRDRTLDPAGVAMAEGMVVEVHPNFTVPELGHVCAGDMALVTATGAEWLTTFPRGLYQL</sequence>
<accession>A0ABN2N2Z8</accession>
<protein>
    <submittedName>
        <fullName evidence="2">M24 family metallopeptidase</fullName>
    </submittedName>
</protein>
<name>A0ABN2N2Z8_9PSEU</name>
<dbReference type="SUPFAM" id="SSF55920">
    <property type="entry name" value="Creatinase/aminopeptidase"/>
    <property type="match status" value="1"/>
</dbReference>
<evidence type="ECO:0000313" key="2">
    <source>
        <dbReference type="EMBL" id="GAA1850386.1"/>
    </source>
</evidence>
<dbReference type="RefSeq" id="WP_344417438.1">
    <property type="nucleotide sequence ID" value="NZ_BAAAQK010000009.1"/>
</dbReference>
<dbReference type="Gene3D" id="3.90.230.10">
    <property type="entry name" value="Creatinase/methionine aminopeptidase superfamily"/>
    <property type="match status" value="1"/>
</dbReference>
<dbReference type="SUPFAM" id="SSF53092">
    <property type="entry name" value="Creatinase/prolidase N-terminal domain"/>
    <property type="match status" value="1"/>
</dbReference>
<dbReference type="CDD" id="cd01066">
    <property type="entry name" value="APP_MetAP"/>
    <property type="match status" value="1"/>
</dbReference>
<dbReference type="InterPro" id="IPR029149">
    <property type="entry name" value="Creatin/AminoP/Spt16_N"/>
</dbReference>
<dbReference type="Gene3D" id="3.40.350.10">
    <property type="entry name" value="Creatinase/prolidase N-terminal domain"/>
    <property type="match status" value="1"/>
</dbReference>
<organism evidence="2 3">
    <name type="scientific">Pseudonocardia ailaonensis</name>
    <dbReference type="NCBI Taxonomy" id="367279"/>
    <lineage>
        <taxon>Bacteria</taxon>
        <taxon>Bacillati</taxon>
        <taxon>Actinomycetota</taxon>
        <taxon>Actinomycetes</taxon>
        <taxon>Pseudonocardiales</taxon>
        <taxon>Pseudonocardiaceae</taxon>
        <taxon>Pseudonocardia</taxon>
    </lineage>
</organism>
<feature type="domain" description="Peptidase M24" evidence="1">
    <location>
        <begin position="169"/>
        <end position="385"/>
    </location>
</feature>
<dbReference type="InterPro" id="IPR036005">
    <property type="entry name" value="Creatinase/aminopeptidase-like"/>
</dbReference>
<dbReference type="EMBL" id="BAAAQK010000009">
    <property type="protein sequence ID" value="GAA1850386.1"/>
    <property type="molecule type" value="Genomic_DNA"/>
</dbReference>
<dbReference type="InterPro" id="IPR050659">
    <property type="entry name" value="Peptidase_M24B"/>
</dbReference>
<dbReference type="InterPro" id="IPR000994">
    <property type="entry name" value="Pept_M24"/>
</dbReference>
<reference evidence="2 3" key="1">
    <citation type="journal article" date="2019" name="Int. J. Syst. Evol. Microbiol.">
        <title>The Global Catalogue of Microorganisms (GCM) 10K type strain sequencing project: providing services to taxonomists for standard genome sequencing and annotation.</title>
        <authorList>
            <consortium name="The Broad Institute Genomics Platform"/>
            <consortium name="The Broad Institute Genome Sequencing Center for Infectious Disease"/>
            <person name="Wu L."/>
            <person name="Ma J."/>
        </authorList>
    </citation>
    <scope>NUCLEOTIDE SEQUENCE [LARGE SCALE GENOMIC DNA]</scope>
    <source>
        <strain evidence="2 3">JCM 16009</strain>
    </source>
</reference>
<dbReference type="Proteomes" id="UP001500449">
    <property type="component" value="Unassembled WGS sequence"/>
</dbReference>
<comment type="caution">
    <text evidence="2">The sequence shown here is derived from an EMBL/GenBank/DDBJ whole genome shotgun (WGS) entry which is preliminary data.</text>
</comment>
<dbReference type="Pfam" id="PF00557">
    <property type="entry name" value="Peptidase_M24"/>
    <property type="match status" value="1"/>
</dbReference>
<dbReference type="PANTHER" id="PTHR46112">
    <property type="entry name" value="AMINOPEPTIDASE"/>
    <property type="match status" value="1"/>
</dbReference>
<keyword evidence="3" id="KW-1185">Reference proteome</keyword>
<proteinExistence type="predicted"/>
<gene>
    <name evidence="2" type="ORF">GCM10009836_32740</name>
</gene>